<sequence length="293" mass="33766">MAKQRPDDIEKQESNLIGNQEGAVEVDAARSTSDTVGLVTANLEDLVDRRNELIRLQQRIAELFQHMFQRADEFDFGRLVWRDILEEGITPEFFDIDYGRWVQLRGQFGPKLFDTKDKKPAIRWIHLKSENPTETAKRLFRLSDTYERPVARRYISKVFRKLFGLENSHYMSDTEEIYLFANLRTNVAPILDLQTTSSEMESGAWDLTVWHHDGKERTLPCSAKAFCMPMAFPLSEQAFTGRVQTQSQGIDSDLGKPTTVHPQLVAFTSESSAYFTQTWKLAAEPEYQRIVSC</sequence>
<protein>
    <submittedName>
        <fullName evidence="1">Uncharacterized protein</fullName>
    </submittedName>
</protein>
<name>A0A3N4HVZ8_ASCIM</name>
<organism evidence="1 2">
    <name type="scientific">Ascobolus immersus RN42</name>
    <dbReference type="NCBI Taxonomy" id="1160509"/>
    <lineage>
        <taxon>Eukaryota</taxon>
        <taxon>Fungi</taxon>
        <taxon>Dikarya</taxon>
        <taxon>Ascomycota</taxon>
        <taxon>Pezizomycotina</taxon>
        <taxon>Pezizomycetes</taxon>
        <taxon>Pezizales</taxon>
        <taxon>Ascobolaceae</taxon>
        <taxon>Ascobolus</taxon>
    </lineage>
</organism>
<dbReference type="EMBL" id="ML119729">
    <property type="protein sequence ID" value="RPA77266.1"/>
    <property type="molecule type" value="Genomic_DNA"/>
</dbReference>
<keyword evidence="2" id="KW-1185">Reference proteome</keyword>
<evidence type="ECO:0000313" key="1">
    <source>
        <dbReference type="EMBL" id="RPA77266.1"/>
    </source>
</evidence>
<dbReference type="Proteomes" id="UP000275078">
    <property type="component" value="Unassembled WGS sequence"/>
</dbReference>
<gene>
    <name evidence="1" type="ORF">BJ508DRAFT_172535</name>
</gene>
<proteinExistence type="predicted"/>
<dbReference type="AlphaFoldDB" id="A0A3N4HVZ8"/>
<evidence type="ECO:0000313" key="2">
    <source>
        <dbReference type="Proteomes" id="UP000275078"/>
    </source>
</evidence>
<accession>A0A3N4HVZ8</accession>
<reference evidence="1 2" key="1">
    <citation type="journal article" date="2018" name="Nat. Ecol. Evol.">
        <title>Pezizomycetes genomes reveal the molecular basis of ectomycorrhizal truffle lifestyle.</title>
        <authorList>
            <person name="Murat C."/>
            <person name="Payen T."/>
            <person name="Noel B."/>
            <person name="Kuo A."/>
            <person name="Morin E."/>
            <person name="Chen J."/>
            <person name="Kohler A."/>
            <person name="Krizsan K."/>
            <person name="Balestrini R."/>
            <person name="Da Silva C."/>
            <person name="Montanini B."/>
            <person name="Hainaut M."/>
            <person name="Levati E."/>
            <person name="Barry K.W."/>
            <person name="Belfiori B."/>
            <person name="Cichocki N."/>
            <person name="Clum A."/>
            <person name="Dockter R.B."/>
            <person name="Fauchery L."/>
            <person name="Guy J."/>
            <person name="Iotti M."/>
            <person name="Le Tacon F."/>
            <person name="Lindquist E.A."/>
            <person name="Lipzen A."/>
            <person name="Malagnac F."/>
            <person name="Mello A."/>
            <person name="Molinier V."/>
            <person name="Miyauchi S."/>
            <person name="Poulain J."/>
            <person name="Riccioni C."/>
            <person name="Rubini A."/>
            <person name="Sitrit Y."/>
            <person name="Splivallo R."/>
            <person name="Traeger S."/>
            <person name="Wang M."/>
            <person name="Zifcakova L."/>
            <person name="Wipf D."/>
            <person name="Zambonelli A."/>
            <person name="Paolocci F."/>
            <person name="Nowrousian M."/>
            <person name="Ottonello S."/>
            <person name="Baldrian P."/>
            <person name="Spatafora J.W."/>
            <person name="Henrissat B."/>
            <person name="Nagy L.G."/>
            <person name="Aury J.M."/>
            <person name="Wincker P."/>
            <person name="Grigoriev I.V."/>
            <person name="Bonfante P."/>
            <person name="Martin F.M."/>
        </authorList>
    </citation>
    <scope>NUCLEOTIDE SEQUENCE [LARGE SCALE GENOMIC DNA]</scope>
    <source>
        <strain evidence="1 2">RN42</strain>
    </source>
</reference>